<dbReference type="InterPro" id="IPR000330">
    <property type="entry name" value="SNF2_N"/>
</dbReference>
<evidence type="ECO:0000259" key="5">
    <source>
        <dbReference type="PROSITE" id="PS51192"/>
    </source>
</evidence>
<keyword evidence="1" id="KW-0547">Nucleotide-binding</keyword>
<dbReference type="Gene3D" id="3.40.50.300">
    <property type="entry name" value="P-loop containing nucleotide triphosphate hydrolases"/>
    <property type="match status" value="1"/>
</dbReference>
<evidence type="ECO:0000256" key="3">
    <source>
        <dbReference type="ARBA" id="ARBA00022806"/>
    </source>
</evidence>
<dbReference type="CDD" id="cd18793">
    <property type="entry name" value="SF2_C_SNF"/>
    <property type="match status" value="1"/>
</dbReference>
<reference evidence="7" key="1">
    <citation type="submission" date="2007-06" db="EMBL/GenBank/DDBJ databases">
        <title>Complete sequence of Methanococcus vannielii SB.</title>
        <authorList>
            <consortium name="US DOE Joint Genome Institute"/>
            <person name="Copeland A."/>
            <person name="Lucas S."/>
            <person name="Lapidus A."/>
            <person name="Barry K."/>
            <person name="Glavina del Rio T."/>
            <person name="Dalin E."/>
            <person name="Tice H."/>
            <person name="Pitluck S."/>
            <person name="Chain P."/>
            <person name="Malfatti S."/>
            <person name="Shin M."/>
            <person name="Vergez L."/>
            <person name="Schmutz J."/>
            <person name="Larimer F."/>
            <person name="Land M."/>
            <person name="Hauser L."/>
            <person name="Kyrpides N."/>
            <person name="Anderson I."/>
            <person name="Sieprawska-Lupa M."/>
            <person name="Whitman W.B."/>
            <person name="Richardson P."/>
        </authorList>
    </citation>
    <scope>NUCLEOTIDE SEQUENCE [LARGE SCALE GENOMIC DNA]</scope>
    <source>
        <strain evidence="7">SB</strain>
    </source>
</reference>
<dbReference type="SMART" id="SM00487">
    <property type="entry name" value="DEXDc"/>
    <property type="match status" value="1"/>
</dbReference>
<name>A6UNJ1_METVS</name>
<gene>
    <name evidence="7" type="ordered locus">Mevan_0152</name>
</gene>
<dbReference type="CDD" id="cd10311">
    <property type="entry name" value="PLDc_N_DEXD_c"/>
    <property type="match status" value="1"/>
</dbReference>
<dbReference type="Pfam" id="PF00271">
    <property type="entry name" value="Helicase_C"/>
    <property type="match status" value="1"/>
</dbReference>
<dbReference type="GeneID" id="5325252"/>
<dbReference type="InterPro" id="IPR057342">
    <property type="entry name" value="DEXDc_RapA"/>
</dbReference>
<dbReference type="RefSeq" id="WP_011971967.1">
    <property type="nucleotide sequence ID" value="NC_009634.1"/>
</dbReference>
<dbReference type="EMBL" id="CP000742">
    <property type="protein sequence ID" value="ABR54063.1"/>
    <property type="molecule type" value="Genomic_DNA"/>
</dbReference>
<evidence type="ECO:0000313" key="8">
    <source>
        <dbReference type="Proteomes" id="UP000001107"/>
    </source>
</evidence>
<dbReference type="OrthoDB" id="6396at2157"/>
<dbReference type="InterPro" id="IPR027417">
    <property type="entry name" value="P-loop_NTPase"/>
</dbReference>
<dbReference type="InterPro" id="IPR049730">
    <property type="entry name" value="SNF2/RAD54-like_C"/>
</dbReference>
<dbReference type="PANTHER" id="PTHR45766">
    <property type="entry name" value="DNA ANNEALING HELICASE AND ENDONUCLEASE ZRANB3 FAMILY MEMBER"/>
    <property type="match status" value="1"/>
</dbReference>
<dbReference type="PROSITE" id="PS51194">
    <property type="entry name" value="HELICASE_CTER"/>
    <property type="match status" value="1"/>
</dbReference>
<organism evidence="7 8">
    <name type="scientific">Methanococcus vannielii (strain ATCC 35089 / DSM 1224 / JCM 13029 / OCM 148 / SB)</name>
    <dbReference type="NCBI Taxonomy" id="406327"/>
    <lineage>
        <taxon>Archaea</taxon>
        <taxon>Methanobacteriati</taxon>
        <taxon>Methanobacteriota</taxon>
        <taxon>Methanomada group</taxon>
        <taxon>Methanococci</taxon>
        <taxon>Methanococcales</taxon>
        <taxon>Methanococcaceae</taxon>
        <taxon>Methanococcus</taxon>
    </lineage>
</organism>
<dbReference type="KEGG" id="mvn:Mevan_0152"/>
<evidence type="ECO:0000256" key="1">
    <source>
        <dbReference type="ARBA" id="ARBA00022741"/>
    </source>
</evidence>
<evidence type="ECO:0000259" key="6">
    <source>
        <dbReference type="PROSITE" id="PS51194"/>
    </source>
</evidence>
<dbReference type="eggNOG" id="arCOG00871">
    <property type="taxonomic scope" value="Archaea"/>
</dbReference>
<dbReference type="PANTHER" id="PTHR45766:SF6">
    <property type="entry name" value="SWI_SNF-RELATED MATRIX-ASSOCIATED ACTIN-DEPENDENT REGULATOR OF CHROMATIN SUBFAMILY A-LIKE PROTEIN 1"/>
    <property type="match status" value="1"/>
</dbReference>
<dbReference type="GO" id="GO:0006281">
    <property type="term" value="P:DNA repair"/>
    <property type="evidence" value="ECO:0007669"/>
    <property type="project" value="TreeGrafter"/>
</dbReference>
<dbReference type="GO" id="GO:0005524">
    <property type="term" value="F:ATP binding"/>
    <property type="evidence" value="ECO:0007669"/>
    <property type="project" value="UniProtKB-KW"/>
</dbReference>
<evidence type="ECO:0000256" key="4">
    <source>
        <dbReference type="ARBA" id="ARBA00022840"/>
    </source>
</evidence>
<protein>
    <submittedName>
        <fullName evidence="7">Helicase domain protein</fullName>
    </submittedName>
</protein>
<dbReference type="InterPro" id="IPR001650">
    <property type="entry name" value="Helicase_C-like"/>
</dbReference>
<feature type="domain" description="Helicase ATP-binding" evidence="5">
    <location>
        <begin position="258"/>
        <end position="419"/>
    </location>
</feature>
<accession>A6UNJ1</accession>
<dbReference type="CDD" id="cd18011">
    <property type="entry name" value="DEXDc_RapA"/>
    <property type="match status" value="1"/>
</dbReference>
<sequence length="1075" mass="124321">MTIIDNVANLLGDDLKKSLDNKSKMKICAAYFSIYAYAELKKELGSIKEFSFLFNSPTFLKEENKSQKEFYINPAARERAIAGGEFEIKLRNELSQKAIAKECKEWIQKKGKFKSLKKHIRLNDGVFIENSAESIAYPGVISFTTDGLGYEKNDNPVITMIPQLIGENAKKYIDSFDQVWNNRELVKDVTDKVINYISAVHKENPPEYLYFITLYNIFNEFLEDISEDNIANEKTGFKDTEIWKTMYNFQRDAVLGAINKLEKYNGCILADSVGLGKTYTALGIIKYYELRNKKVLVLCPKRLHENWNTFVSPYKTNILINDRFNYDIFYHTDLSRETGTSNSKNLSLVNWGNYDLVVIDESHNFRNNTARREKETRYQKLMRKIIKEGVQTKVLMLSATPVNNRFLDLKNQLALAYEGQSERFSKKMGLGKSIDRIFTEAQTAFNEWSKIDADKRTSARLLEMLSFDFFEVLDSVTIARSRKHILKYYDTKDIGSFPQKLKPINKDFQITEIEDFMTFEELSEILSSLNLKIYNPSDYILPGKKAHYESLYDTKLSEKSSLKQSTRETGLLKLMKVNLLKRLESSVESFRITLNRLNYNLKNTLETIEKYENGGNSNIQYDNSELIKNDSDDELENCSTIGDKIKINLSDMDYLSWERDLRDDYEKINVLITEINKITPNEDSKLKELIELIENKINNPINKENQKVIIFSAFEDTVYYIYNNISKYFNEKYGINSACVSGSNNNRCTLKISKEMNNILTHFSPKSKKMSQTCPDDIAKIDILIATDCISEGQNLQDCDYLINYDIHWNPVRIIQRFGRIDRIGSENEKIQLVNFWPPVDLDEYINLKSRVESRMHALNLAATGEENLLVDEDGDLEYRKKQLLKLRNEVIELEDMDTGVSITDLGLNDFRIDLINYFKEHGEIENVPFGLHAIVKQSEHFKPGVIFILKNVNENVNINNTNRLHPFYLVYVSEDGDVITNHLQVKETLDAFRALAKNRSDPDYELCDLFNNETKEGSKMDKYSELLQKSIKSIIEVKEESDINSLFRSGGTSIGSDSIKGLNDFELICFLVIK</sequence>
<keyword evidence="4" id="KW-0067">ATP-binding</keyword>
<dbReference type="SMART" id="SM00490">
    <property type="entry name" value="HELICc"/>
    <property type="match status" value="1"/>
</dbReference>
<dbReference type="HOGENOM" id="CLU_008466_2_0_2"/>
<dbReference type="SUPFAM" id="SSF52540">
    <property type="entry name" value="P-loop containing nucleoside triphosphate hydrolases"/>
    <property type="match status" value="2"/>
</dbReference>
<dbReference type="Proteomes" id="UP000001107">
    <property type="component" value="Chromosome"/>
</dbReference>
<feature type="domain" description="Helicase C-terminal" evidence="6">
    <location>
        <begin position="685"/>
        <end position="878"/>
    </location>
</feature>
<dbReference type="GO" id="GO:0031297">
    <property type="term" value="P:replication fork processing"/>
    <property type="evidence" value="ECO:0007669"/>
    <property type="project" value="TreeGrafter"/>
</dbReference>
<dbReference type="InterPro" id="IPR038718">
    <property type="entry name" value="SNF2-like_sf"/>
</dbReference>
<dbReference type="Pfam" id="PF00176">
    <property type="entry name" value="SNF2-rel_dom"/>
    <property type="match status" value="1"/>
</dbReference>
<dbReference type="STRING" id="406327.Mevan_0152"/>
<dbReference type="InterPro" id="IPR014001">
    <property type="entry name" value="Helicase_ATP-bd"/>
</dbReference>
<dbReference type="AlphaFoldDB" id="A6UNJ1"/>
<proteinExistence type="predicted"/>
<keyword evidence="8" id="KW-1185">Reference proteome</keyword>
<dbReference type="GO" id="GO:0140097">
    <property type="term" value="F:catalytic activity, acting on DNA"/>
    <property type="evidence" value="ECO:0007669"/>
    <property type="project" value="UniProtKB-ARBA"/>
</dbReference>
<dbReference type="Gene3D" id="3.40.50.10810">
    <property type="entry name" value="Tandem AAA-ATPase domain"/>
    <property type="match status" value="1"/>
</dbReference>
<evidence type="ECO:0000256" key="2">
    <source>
        <dbReference type="ARBA" id="ARBA00022801"/>
    </source>
</evidence>
<keyword evidence="2" id="KW-0378">Hydrolase</keyword>
<dbReference type="GO" id="GO:0016787">
    <property type="term" value="F:hydrolase activity"/>
    <property type="evidence" value="ECO:0007669"/>
    <property type="project" value="UniProtKB-KW"/>
</dbReference>
<evidence type="ECO:0000313" key="7">
    <source>
        <dbReference type="EMBL" id="ABR54063.1"/>
    </source>
</evidence>
<keyword evidence="3 7" id="KW-0347">Helicase</keyword>
<dbReference type="PROSITE" id="PS51192">
    <property type="entry name" value="HELICASE_ATP_BIND_1"/>
    <property type="match status" value="1"/>
</dbReference>
<dbReference type="GO" id="GO:0004386">
    <property type="term" value="F:helicase activity"/>
    <property type="evidence" value="ECO:0007669"/>
    <property type="project" value="UniProtKB-KW"/>
</dbReference>